<evidence type="ECO:0000313" key="3">
    <source>
        <dbReference type="Proteomes" id="UP001491310"/>
    </source>
</evidence>
<proteinExistence type="predicted"/>
<organism evidence="2 3">
    <name type="scientific">Coccomyxa subellipsoidea</name>
    <dbReference type="NCBI Taxonomy" id="248742"/>
    <lineage>
        <taxon>Eukaryota</taxon>
        <taxon>Viridiplantae</taxon>
        <taxon>Chlorophyta</taxon>
        <taxon>core chlorophytes</taxon>
        <taxon>Trebouxiophyceae</taxon>
        <taxon>Trebouxiophyceae incertae sedis</taxon>
        <taxon>Coccomyxaceae</taxon>
        <taxon>Coccomyxa</taxon>
    </lineage>
</organism>
<evidence type="ECO:0008006" key="4">
    <source>
        <dbReference type="Google" id="ProtNLM"/>
    </source>
</evidence>
<dbReference type="EMBL" id="JALJOT010000019">
    <property type="protein sequence ID" value="KAK9901130.1"/>
    <property type="molecule type" value="Genomic_DNA"/>
</dbReference>
<dbReference type="Proteomes" id="UP001491310">
    <property type="component" value="Unassembled WGS sequence"/>
</dbReference>
<keyword evidence="3" id="KW-1185">Reference proteome</keyword>
<evidence type="ECO:0000256" key="1">
    <source>
        <dbReference type="SAM" id="MobiDB-lite"/>
    </source>
</evidence>
<name>A0ABR2YB23_9CHLO</name>
<sequence>MVDIGEVLPAFQVQSKTQTQRFKDQTFEQLEKLVQIKVLEDFLDAAIKGKKGKLPYNSLPDTASVLEVAPCFPADVVYKRPREMEPADSAEAILAAMRRFTGAVGSDEVQQDAAGDAVPTGVVNVDGKWLLDGGVTTSEGVKMSVVHLGVPREAGPALVGTSTQRRAQWMSAIPSGSSDGGLLDLRALPMIALHWEACLSPPAQLLMAAPLGKEHGRQRSGAHQAAPARGPAGTATLPVKRVHWAAEAHDNATGDAPRLGNVSGRGLPLKPPRIQ</sequence>
<evidence type="ECO:0000313" key="2">
    <source>
        <dbReference type="EMBL" id="KAK9901130.1"/>
    </source>
</evidence>
<accession>A0ABR2YB23</accession>
<reference evidence="2 3" key="1">
    <citation type="journal article" date="2024" name="Nat. Commun.">
        <title>Phylogenomics reveals the evolutionary origins of lichenization in chlorophyte algae.</title>
        <authorList>
            <person name="Puginier C."/>
            <person name="Libourel C."/>
            <person name="Otte J."/>
            <person name="Skaloud P."/>
            <person name="Haon M."/>
            <person name="Grisel S."/>
            <person name="Petersen M."/>
            <person name="Berrin J.G."/>
            <person name="Delaux P.M."/>
            <person name="Dal Grande F."/>
            <person name="Keller J."/>
        </authorList>
    </citation>
    <scope>NUCLEOTIDE SEQUENCE [LARGE SCALE GENOMIC DNA]</scope>
    <source>
        <strain evidence="2 3">SAG 216-7</strain>
    </source>
</reference>
<comment type="caution">
    <text evidence="2">The sequence shown here is derived from an EMBL/GenBank/DDBJ whole genome shotgun (WGS) entry which is preliminary data.</text>
</comment>
<feature type="region of interest" description="Disordered" evidence="1">
    <location>
        <begin position="250"/>
        <end position="275"/>
    </location>
</feature>
<protein>
    <recommendedName>
        <fullName evidence="4">PNPLA domain-containing protein</fullName>
    </recommendedName>
</protein>
<gene>
    <name evidence="2" type="ORF">WJX75_009181</name>
</gene>